<dbReference type="SMART" id="SM01158">
    <property type="entry name" value="DUF1741"/>
    <property type="match status" value="1"/>
</dbReference>
<feature type="domain" description="Armadillo-like helical" evidence="5">
    <location>
        <begin position="396"/>
        <end position="633"/>
    </location>
</feature>
<proteinExistence type="predicted"/>
<keyword evidence="7" id="KW-1185">Reference proteome</keyword>
<dbReference type="PANTHER" id="PTHR13608:SF3">
    <property type="entry name" value="ARMADILLO-LIKE HELICAL DOMAIN-CONTAINING PROTEIN 3"/>
    <property type="match status" value="1"/>
</dbReference>
<accession>G4TMD9</accession>
<comment type="caution">
    <text evidence="6">The sequence shown here is derived from an EMBL/GenBank/DDBJ whole genome shotgun (WGS) entry which is preliminary data.</text>
</comment>
<dbReference type="InParanoid" id="G4TMD9"/>
<evidence type="ECO:0000256" key="1">
    <source>
        <dbReference type="ARBA" id="ARBA00004370"/>
    </source>
</evidence>
<evidence type="ECO:0000313" key="6">
    <source>
        <dbReference type="EMBL" id="CCA72482.1"/>
    </source>
</evidence>
<dbReference type="InterPro" id="IPR039868">
    <property type="entry name" value="ARMD3-like"/>
</dbReference>
<dbReference type="FunCoup" id="G4TMD9">
    <property type="interactions" value="443"/>
</dbReference>
<keyword evidence="3" id="KW-1133">Transmembrane helix</keyword>
<dbReference type="GO" id="GO:0005829">
    <property type="term" value="C:cytosol"/>
    <property type="evidence" value="ECO:0007669"/>
    <property type="project" value="TreeGrafter"/>
</dbReference>
<reference evidence="6 7" key="1">
    <citation type="journal article" date="2011" name="PLoS Pathog.">
        <title>Endophytic Life Strategies Decoded by Genome and Transcriptome Analyses of the Mutualistic Root Symbiont Piriformospora indica.</title>
        <authorList>
            <person name="Zuccaro A."/>
            <person name="Lahrmann U."/>
            <person name="Guldener U."/>
            <person name="Langen G."/>
            <person name="Pfiffi S."/>
            <person name="Biedenkopf D."/>
            <person name="Wong P."/>
            <person name="Samans B."/>
            <person name="Grimm C."/>
            <person name="Basiewicz M."/>
            <person name="Murat C."/>
            <person name="Martin F."/>
            <person name="Kogel K.H."/>
        </authorList>
    </citation>
    <scope>NUCLEOTIDE SEQUENCE [LARGE SCALE GENOMIC DNA]</scope>
    <source>
        <strain evidence="6 7">DSM 11827</strain>
    </source>
</reference>
<name>G4TMD9_SERID</name>
<protein>
    <recommendedName>
        <fullName evidence="5">Armadillo-like helical domain-containing protein</fullName>
    </recommendedName>
</protein>
<comment type="subcellular location">
    <subcellularLocation>
        <location evidence="1">Membrane</location>
    </subcellularLocation>
</comment>
<dbReference type="OMA" id="CANSIIH"/>
<dbReference type="GO" id="GO:0016020">
    <property type="term" value="C:membrane"/>
    <property type="evidence" value="ECO:0007669"/>
    <property type="project" value="UniProtKB-SubCell"/>
</dbReference>
<dbReference type="EMBL" id="CAFZ01000167">
    <property type="protein sequence ID" value="CCA72482.1"/>
    <property type="molecule type" value="Genomic_DNA"/>
</dbReference>
<keyword evidence="2" id="KW-0812">Transmembrane</keyword>
<evidence type="ECO:0000256" key="2">
    <source>
        <dbReference type="ARBA" id="ARBA00022692"/>
    </source>
</evidence>
<keyword evidence="4" id="KW-0472">Membrane</keyword>
<evidence type="ECO:0000256" key="4">
    <source>
        <dbReference type="ARBA" id="ARBA00023136"/>
    </source>
</evidence>
<dbReference type="PANTHER" id="PTHR13608">
    <property type="entry name" value="ARMADILLO-LIKE HELICAL DOMAIN-CONTAINING PROTEIN 3"/>
    <property type="match status" value="1"/>
</dbReference>
<dbReference type="Proteomes" id="UP000007148">
    <property type="component" value="Unassembled WGS sequence"/>
</dbReference>
<dbReference type="STRING" id="1109443.G4TMD9"/>
<dbReference type="AlphaFoldDB" id="G4TMD9"/>
<organism evidence="6 7">
    <name type="scientific">Serendipita indica (strain DSM 11827)</name>
    <name type="common">Root endophyte fungus</name>
    <name type="synonym">Piriformospora indica</name>
    <dbReference type="NCBI Taxonomy" id="1109443"/>
    <lineage>
        <taxon>Eukaryota</taxon>
        <taxon>Fungi</taxon>
        <taxon>Dikarya</taxon>
        <taxon>Basidiomycota</taxon>
        <taxon>Agaricomycotina</taxon>
        <taxon>Agaricomycetes</taxon>
        <taxon>Sebacinales</taxon>
        <taxon>Serendipitaceae</taxon>
        <taxon>Serendipita</taxon>
    </lineage>
</organism>
<evidence type="ECO:0000313" key="7">
    <source>
        <dbReference type="Proteomes" id="UP000007148"/>
    </source>
</evidence>
<sequence>MAGLRSKFELTYQKLLEGQSIAQIAPRTNPANFWSDLFGLKVEQAWFAAYLDRLSNEACMREHKVVLGLVFKEALKFFADSLYDDVRKTNALDTLVVFLHSMLRKEFAGWELMELLAGTVSESDRVFGLLVESIEKVLESGDAPVALKHRTLQLALVFACGVGQLSPGAYLLRRDLFPTIVMFIKTPETTPFTFEAVLLLSVLLNYHKSDAANLNPYLKRVRGSVDHTLLSKVSWALGYAFETSVKRYQEIQDDTPPTLVSTVGSFLTALRPDRALSSTPVETPKELFKDQPIEAAAALLPLYELFNLNPVFSSIVVESLSTETTSTRPPMICSFISLASYLFSHASSAGTTRCLAYANLTMRVFALMSQEESMVTKLARESGKVRICRQRLPRLPETPASRPILNAMLDACILWLRHNLHKKMEVSTYRFCISTLQNIFWALSRQRIRLDYHWEELWRSIVAVLDFVASRLENVRVLGRVDELIQETLITLEGATIVSEALMPTPEALHQFVYEIVRSKPTIDKQMDCLTSLEAPMPSATEKSRGGAPSIAAQALHAITTIQGMSTYYETKINEAGSSMEIGDVMKVIAAEVERDGIRIDSSQSLDPPTRRTDPTAEANFVKWACNDGLALLS</sequence>
<dbReference type="InterPro" id="IPR013636">
    <property type="entry name" value="ARMH3_C"/>
</dbReference>
<evidence type="ECO:0000259" key="5">
    <source>
        <dbReference type="SMART" id="SM01158"/>
    </source>
</evidence>
<dbReference type="OrthoDB" id="2012278at2759"/>
<evidence type="ECO:0000256" key="3">
    <source>
        <dbReference type="ARBA" id="ARBA00022989"/>
    </source>
</evidence>
<gene>
    <name evidence="6" type="ORF">PIIN_06417</name>
</gene>
<dbReference type="Pfam" id="PF08427">
    <property type="entry name" value="ARMH3_C"/>
    <property type="match status" value="1"/>
</dbReference>
<dbReference type="HOGENOM" id="CLU_029861_1_0_1"/>
<dbReference type="eggNOG" id="KOG4654">
    <property type="taxonomic scope" value="Eukaryota"/>
</dbReference>